<keyword evidence="5" id="KW-0479">Metal-binding</keyword>
<sequence>GDAVTAGTLNIDSPLTVKVTALGQETRLSAIVRLLERAQAEKPRLAQLADRAAQIFLLFSLMAAALIGVVWWQIDAS</sequence>
<name>A0A656JTB8_PSESF</name>
<feature type="domain" description="P-type ATPase A" evidence="10">
    <location>
        <begin position="1"/>
        <end position="36"/>
    </location>
</feature>
<evidence type="ECO:0000256" key="6">
    <source>
        <dbReference type="ARBA" id="ARBA00022842"/>
    </source>
</evidence>
<feature type="non-terminal residue" evidence="11">
    <location>
        <position position="77"/>
    </location>
</feature>
<gene>
    <name evidence="11" type="ORF">A245_26178</name>
</gene>
<keyword evidence="8" id="KW-0406">Ion transport</keyword>
<keyword evidence="6" id="KW-0460">Magnesium</keyword>
<feature type="transmembrane region" description="Helical" evidence="9">
    <location>
        <begin position="52"/>
        <end position="74"/>
    </location>
</feature>
<dbReference type="InterPro" id="IPR059000">
    <property type="entry name" value="ATPase_P-type_domA"/>
</dbReference>
<proteinExistence type="predicted"/>
<evidence type="ECO:0000256" key="9">
    <source>
        <dbReference type="SAM" id="Phobius"/>
    </source>
</evidence>
<evidence type="ECO:0000256" key="8">
    <source>
        <dbReference type="ARBA" id="ARBA00023065"/>
    </source>
</evidence>
<keyword evidence="3" id="KW-1003">Cell membrane</keyword>
<dbReference type="Proteomes" id="UP000018849">
    <property type="component" value="Unassembled WGS sequence"/>
</dbReference>
<dbReference type="Pfam" id="PF00122">
    <property type="entry name" value="E1-E2_ATPase"/>
    <property type="match status" value="1"/>
</dbReference>
<evidence type="ECO:0000256" key="4">
    <source>
        <dbReference type="ARBA" id="ARBA00022553"/>
    </source>
</evidence>
<comment type="subcellular location">
    <subcellularLocation>
        <location evidence="1">Cell membrane</location>
        <topology evidence="1">Multi-pass membrane protein</topology>
    </subcellularLocation>
</comment>
<evidence type="ECO:0000256" key="3">
    <source>
        <dbReference type="ARBA" id="ARBA00022475"/>
    </source>
</evidence>
<keyword evidence="4" id="KW-0597">Phosphoprotein</keyword>
<reference evidence="11 12" key="1">
    <citation type="journal article" date="2013" name="PLoS Pathog.">
        <title>Genomic analysis of the Kiwifruit pathogen Pseudomonas syringae pv. actinidiae provides insight into the origins of an emergent plant disease.</title>
        <authorList>
            <person name="McCann H.C."/>
            <person name="Rikkerink E.H."/>
            <person name="Bertels F."/>
            <person name="Fiers M."/>
            <person name="Lu A."/>
            <person name="Rees-George J."/>
            <person name="Andersen M.T."/>
            <person name="Gleave A.P."/>
            <person name="Haubold B."/>
            <person name="Wohlers M.W."/>
            <person name="Guttman D.S."/>
            <person name="Wang P.W."/>
            <person name="Straub C."/>
            <person name="Vanneste J.L."/>
            <person name="Rainey P.B."/>
            <person name="Templeton M.D."/>
        </authorList>
    </citation>
    <scope>NUCLEOTIDE SEQUENCE [LARGE SCALE GENOMIC DNA]</scope>
    <source>
        <strain evidence="11 12">ICMP 19096</strain>
    </source>
</reference>
<keyword evidence="9" id="KW-1133">Transmembrane helix</keyword>
<evidence type="ECO:0000256" key="7">
    <source>
        <dbReference type="ARBA" id="ARBA00022967"/>
    </source>
</evidence>
<dbReference type="GO" id="GO:0005886">
    <property type="term" value="C:plasma membrane"/>
    <property type="evidence" value="ECO:0007669"/>
    <property type="project" value="UniProtKB-SubCell"/>
</dbReference>
<dbReference type="PANTHER" id="PTHR43520:SF5">
    <property type="entry name" value="CATION-TRANSPORTING P-TYPE ATPASE-RELATED"/>
    <property type="match status" value="1"/>
</dbReference>
<evidence type="ECO:0000256" key="1">
    <source>
        <dbReference type="ARBA" id="ARBA00004651"/>
    </source>
</evidence>
<keyword evidence="2" id="KW-0813">Transport</keyword>
<evidence type="ECO:0000313" key="11">
    <source>
        <dbReference type="EMBL" id="EPN52688.1"/>
    </source>
</evidence>
<dbReference type="GO" id="GO:0005507">
    <property type="term" value="F:copper ion binding"/>
    <property type="evidence" value="ECO:0007669"/>
    <property type="project" value="TreeGrafter"/>
</dbReference>
<evidence type="ECO:0000256" key="2">
    <source>
        <dbReference type="ARBA" id="ARBA00022448"/>
    </source>
</evidence>
<protein>
    <submittedName>
        <fullName evidence="11">Copper-translocating P-type ATPase</fullName>
    </submittedName>
</protein>
<keyword evidence="9" id="KW-0812">Transmembrane</keyword>
<dbReference type="Gene3D" id="2.70.150.10">
    <property type="entry name" value="Calcium-transporting ATPase, cytoplasmic transduction domain A"/>
    <property type="match status" value="1"/>
</dbReference>
<keyword evidence="9" id="KW-0472">Membrane</keyword>
<dbReference type="EMBL" id="AOKF01002249">
    <property type="protein sequence ID" value="EPN52688.1"/>
    <property type="molecule type" value="Genomic_DNA"/>
</dbReference>
<evidence type="ECO:0000256" key="5">
    <source>
        <dbReference type="ARBA" id="ARBA00022723"/>
    </source>
</evidence>
<dbReference type="AlphaFoldDB" id="A0A656JTB8"/>
<keyword evidence="7" id="KW-1278">Translocase</keyword>
<feature type="non-terminal residue" evidence="11">
    <location>
        <position position="1"/>
    </location>
</feature>
<accession>A0A656JTB8</accession>
<evidence type="ECO:0000259" key="10">
    <source>
        <dbReference type="Pfam" id="PF00122"/>
    </source>
</evidence>
<dbReference type="GO" id="GO:0043682">
    <property type="term" value="F:P-type divalent copper transporter activity"/>
    <property type="evidence" value="ECO:0007669"/>
    <property type="project" value="TreeGrafter"/>
</dbReference>
<organism evidence="11 12">
    <name type="scientific">Pseudomonas syringae pv. actinidiae ICMP 19096</name>
    <dbReference type="NCBI Taxonomy" id="1194405"/>
    <lineage>
        <taxon>Bacteria</taxon>
        <taxon>Pseudomonadati</taxon>
        <taxon>Pseudomonadota</taxon>
        <taxon>Gammaproteobacteria</taxon>
        <taxon>Pseudomonadales</taxon>
        <taxon>Pseudomonadaceae</taxon>
        <taxon>Pseudomonas</taxon>
        <taxon>Pseudomonas syringae</taxon>
    </lineage>
</organism>
<comment type="caution">
    <text evidence="11">The sequence shown here is derived from an EMBL/GenBank/DDBJ whole genome shotgun (WGS) entry which is preliminary data.</text>
</comment>
<dbReference type="PANTHER" id="PTHR43520">
    <property type="entry name" value="ATP7, ISOFORM B"/>
    <property type="match status" value="1"/>
</dbReference>
<evidence type="ECO:0000313" key="12">
    <source>
        <dbReference type="Proteomes" id="UP000018849"/>
    </source>
</evidence>
<dbReference type="GO" id="GO:0055070">
    <property type="term" value="P:copper ion homeostasis"/>
    <property type="evidence" value="ECO:0007669"/>
    <property type="project" value="TreeGrafter"/>
</dbReference>